<evidence type="ECO:0000256" key="1">
    <source>
        <dbReference type="SAM" id="MobiDB-lite"/>
    </source>
</evidence>
<feature type="region of interest" description="Disordered" evidence="1">
    <location>
        <begin position="1"/>
        <end position="20"/>
    </location>
</feature>
<keyword evidence="3" id="KW-1185">Reference proteome</keyword>
<proteinExistence type="predicted"/>
<organism evidence="2 3">
    <name type="scientific">Streptomyces phage Shawty</name>
    <dbReference type="NCBI Taxonomy" id="2510521"/>
    <lineage>
        <taxon>Viruses</taxon>
        <taxon>Duplodnaviria</taxon>
        <taxon>Heunggongvirae</taxon>
        <taxon>Uroviricota</taxon>
        <taxon>Caudoviricetes</taxon>
        <taxon>Colingsworthviridae</taxon>
        <taxon>Lomovskayavirus</taxon>
        <taxon>Lomovskayavirus shawty</taxon>
    </lineage>
</organism>
<dbReference type="Pfam" id="PF18897">
    <property type="entry name" value="Gp3-like"/>
    <property type="match status" value="1"/>
</dbReference>
<gene>
    <name evidence="2" type="primary">26</name>
    <name evidence="2" type="ORF">SEA_SHAWTY_26</name>
</gene>
<dbReference type="EMBL" id="MK433266">
    <property type="protein sequence ID" value="QAY26951.1"/>
    <property type="molecule type" value="Genomic_DNA"/>
</dbReference>
<sequence>MAGFNLWATDPDNAPKKRETFKDDTVGRLHSGYMDESGRKPTPVALTEWRFSTGEKTVADAVAQLFGGTPVENDESTSENFIDVFTEAKRVPVIIEPDGIEADMKQWINGKLVHHCDGVEFLSPDEKKGQPCGCPSLFAERKAAAKDYQGPNPSITVYFRLADDPELGKFKFVTGSWTLAAVLHEALNDLDMVGQTAYGTLELEYVEYVAKKGPMRGKTVSYTKPVIRVVKAYNDAIAD</sequence>
<protein>
    <submittedName>
        <fullName evidence="2">Uncharacterized protein</fullName>
    </submittedName>
</protein>
<reference evidence="2 3" key="1">
    <citation type="submission" date="2019-01" db="EMBL/GenBank/DDBJ databases">
        <authorList>
            <person name="Sharon T."/>
            <person name="Marcella E.L."/>
            <person name="Lynley F.A."/>
            <person name="Shelly T."/>
            <person name="Kanika K."/>
            <person name="Kit P."/>
            <person name="Joe P."/>
            <person name="Garlena R.A."/>
            <person name="Russell D.A."/>
            <person name="Pope W.H."/>
            <person name="Jacobs-Sera D."/>
            <person name="Hatfull G.F."/>
        </authorList>
    </citation>
    <scope>NUCLEOTIDE SEQUENCE [LARGE SCALE GENOMIC DNA]</scope>
</reference>
<dbReference type="Proteomes" id="UP000289228">
    <property type="component" value="Segment"/>
</dbReference>
<dbReference type="InterPro" id="IPR043991">
    <property type="entry name" value="Gp3-like"/>
</dbReference>
<evidence type="ECO:0000313" key="2">
    <source>
        <dbReference type="EMBL" id="QAY26951.1"/>
    </source>
</evidence>
<accession>A0A411CYG8</accession>
<name>A0A411CYG8_9CAUD</name>
<evidence type="ECO:0000313" key="3">
    <source>
        <dbReference type="Proteomes" id="UP000289228"/>
    </source>
</evidence>